<dbReference type="GO" id="GO:0000287">
    <property type="term" value="F:magnesium ion binding"/>
    <property type="evidence" value="ECO:0007669"/>
    <property type="project" value="UniProtKB-UniRule"/>
</dbReference>
<feature type="binding site" evidence="6">
    <location>
        <position position="14"/>
    </location>
    <ligand>
        <name>ATP</name>
        <dbReference type="ChEBI" id="CHEBI:30616"/>
    </ligand>
</feature>
<feature type="binding site" evidence="6">
    <location>
        <position position="387"/>
    </location>
    <ligand>
        <name>Mg(2+)</name>
        <dbReference type="ChEBI" id="CHEBI:18420"/>
    </ligand>
</feature>
<dbReference type="GO" id="GO:0005524">
    <property type="term" value="F:ATP binding"/>
    <property type="evidence" value="ECO:0007669"/>
    <property type="project" value="UniProtKB-KW"/>
</dbReference>
<evidence type="ECO:0000256" key="2">
    <source>
        <dbReference type="ARBA" id="ARBA00022679"/>
    </source>
</evidence>
<keyword evidence="6" id="KW-0963">Cytoplasm</keyword>
<dbReference type="PANTHER" id="PTHR21060:SF15">
    <property type="entry name" value="ACETATE KINASE-RELATED"/>
    <property type="match status" value="1"/>
</dbReference>
<dbReference type="GO" id="GO:0006083">
    <property type="term" value="P:acetate metabolic process"/>
    <property type="evidence" value="ECO:0007669"/>
    <property type="project" value="TreeGrafter"/>
</dbReference>
<comment type="subunit">
    <text evidence="6">Homodimer.</text>
</comment>
<feature type="binding site" evidence="6">
    <location>
        <position position="91"/>
    </location>
    <ligand>
        <name>substrate</name>
    </ligand>
</feature>
<dbReference type="PROSITE" id="PS01075">
    <property type="entry name" value="ACETATE_KINASE_1"/>
    <property type="match status" value="1"/>
</dbReference>
<comment type="pathway">
    <text evidence="6">Metabolic intermediate biosynthesis; acetyl-CoA biosynthesis; acetyl-CoA from acetate: step 1/2.</text>
</comment>
<evidence type="ECO:0000256" key="5">
    <source>
        <dbReference type="ARBA" id="ARBA00022840"/>
    </source>
</evidence>
<comment type="catalytic activity">
    <reaction evidence="6">
        <text>acetate + ATP = acetyl phosphate + ADP</text>
        <dbReference type="Rhea" id="RHEA:11352"/>
        <dbReference type="ChEBI" id="CHEBI:22191"/>
        <dbReference type="ChEBI" id="CHEBI:30089"/>
        <dbReference type="ChEBI" id="CHEBI:30616"/>
        <dbReference type="ChEBI" id="CHEBI:456216"/>
        <dbReference type="EC" id="2.7.2.1"/>
    </reaction>
</comment>
<keyword evidence="5 6" id="KW-0067">ATP-binding</keyword>
<feature type="binding site" evidence="6">
    <location>
        <begin position="208"/>
        <end position="212"/>
    </location>
    <ligand>
        <name>ATP</name>
        <dbReference type="ChEBI" id="CHEBI:30616"/>
    </ligand>
</feature>
<evidence type="ECO:0000256" key="6">
    <source>
        <dbReference type="HAMAP-Rule" id="MF_00020"/>
    </source>
</evidence>
<accession>E1R392</accession>
<comment type="caution">
    <text evidence="6">Lacks conserved residue(s) required for the propagation of feature annotation.</text>
</comment>
<keyword evidence="6" id="KW-0479">Metal-binding</keyword>
<dbReference type="RefSeq" id="WP_013254742.1">
    <property type="nucleotide sequence ID" value="NC_014364.1"/>
</dbReference>
<keyword evidence="3 6" id="KW-0547">Nucleotide-binding</keyword>
<comment type="function">
    <text evidence="6">Catalyzes the formation of acetyl phosphate from acetate and ATP. Can also catalyze the reverse reaction.</text>
</comment>
<dbReference type="AlphaFoldDB" id="E1R392"/>
<dbReference type="InterPro" id="IPR043129">
    <property type="entry name" value="ATPase_NBD"/>
</dbReference>
<dbReference type="GO" id="GO:0005737">
    <property type="term" value="C:cytoplasm"/>
    <property type="evidence" value="ECO:0007669"/>
    <property type="project" value="UniProtKB-SubCell"/>
</dbReference>
<gene>
    <name evidence="6" type="primary">ackA</name>
    <name evidence="8" type="ordered locus">Spirs_2158</name>
</gene>
<dbReference type="Pfam" id="PF00871">
    <property type="entry name" value="Acetate_kinase"/>
    <property type="match status" value="1"/>
</dbReference>
<evidence type="ECO:0000313" key="8">
    <source>
        <dbReference type="EMBL" id="ADK81278.1"/>
    </source>
</evidence>
<dbReference type="HAMAP" id="MF_00020">
    <property type="entry name" value="Acetate_kinase"/>
    <property type="match status" value="1"/>
</dbReference>
<dbReference type="PIRSF" id="PIRSF000722">
    <property type="entry name" value="Acetate_prop_kin"/>
    <property type="match status" value="1"/>
</dbReference>
<proteinExistence type="inferred from homology"/>
<dbReference type="STRING" id="573413.Spirs_2158"/>
<keyword evidence="9" id="KW-1185">Reference proteome</keyword>
<comment type="subcellular location">
    <subcellularLocation>
        <location evidence="6">Cytoplasm</location>
    </subcellularLocation>
</comment>
<dbReference type="KEGG" id="ssm:Spirs_2158"/>
<evidence type="ECO:0000256" key="1">
    <source>
        <dbReference type="ARBA" id="ARBA00008748"/>
    </source>
</evidence>
<feature type="site" description="Transition state stabilizer" evidence="6">
    <location>
        <position position="241"/>
    </location>
</feature>
<dbReference type="InterPro" id="IPR004372">
    <property type="entry name" value="Ac/propionate_kinase"/>
</dbReference>
<dbReference type="EC" id="2.7.2.1" evidence="6"/>
<dbReference type="OrthoDB" id="9802453at2"/>
<sequence length="446" mass="49712">MVILTLNCGSSSAKYQVYDWENKEVLGVGLVERIGQDMSNLEHKVQGKEEYTAEKHCSNHKEAIEWVISIILDKEKGCVSDVKDIKAVGHRVLHGGELIKKSVIVDEAALKQFETLIPLGPLHNPANIQGIRAAMQVLPSVPHCAVMDTAWHQTMPSKAFMYALPYEWYKKYNVRRYGFHGTSYVYTSKRAAILLGKKPSETNLVIAHIGNGASMCAVKEGCCYDTSMGLTPLEGLVMGTRCGDIDPAILPYMMEQAHISPKEMDTIINKKSGVLGVTEKFIDRRDVYAGHLKGDKRCTLALEMETYRMKKYIGSYIAALGKIDALVFTAGVGEMNPLYRAMAVEGLEGLGIKLDPEKNKASVTRNAETCISAEDSSVKIFVIPTDEELVMTEDTYALMNGSYDVHTNYHYSFEEPSYENKDRARRFKQDVLKHPELEAIKAIPQG</sequence>
<feature type="active site" description="Proton donor/acceptor" evidence="6">
    <location>
        <position position="148"/>
    </location>
</feature>
<keyword evidence="2 6" id="KW-0808">Transferase</keyword>
<dbReference type="UniPathway" id="UPA00340">
    <property type="reaction ID" value="UER00458"/>
</dbReference>
<dbReference type="NCBIfam" id="TIGR00016">
    <property type="entry name" value="ackA"/>
    <property type="match status" value="1"/>
</dbReference>
<protein>
    <recommendedName>
        <fullName evidence="6">Acetate kinase</fullName>
        <ecNumber evidence="6">2.7.2.1</ecNumber>
    </recommendedName>
    <alternativeName>
        <fullName evidence="6">Acetokinase</fullName>
    </alternativeName>
</protein>
<dbReference type="SUPFAM" id="SSF53067">
    <property type="entry name" value="Actin-like ATPase domain"/>
    <property type="match status" value="2"/>
</dbReference>
<dbReference type="CDD" id="cd24010">
    <property type="entry name" value="ASKHA_NBD_AcK_PK"/>
    <property type="match status" value="1"/>
</dbReference>
<dbReference type="GO" id="GO:0008776">
    <property type="term" value="F:acetate kinase activity"/>
    <property type="evidence" value="ECO:0007669"/>
    <property type="project" value="UniProtKB-UniRule"/>
</dbReference>
<keyword evidence="6" id="KW-0460">Magnesium</keyword>
<dbReference type="Proteomes" id="UP000002318">
    <property type="component" value="Chromosome"/>
</dbReference>
<dbReference type="eggNOG" id="COG0282">
    <property type="taxonomic scope" value="Bacteria"/>
</dbReference>
<feature type="binding site" evidence="6">
    <location>
        <position position="7"/>
    </location>
    <ligand>
        <name>Mg(2+)</name>
        <dbReference type="ChEBI" id="CHEBI:18420"/>
    </ligand>
</feature>
<keyword evidence="4 6" id="KW-0418">Kinase</keyword>
<comment type="similarity">
    <text evidence="1 6 7">Belongs to the acetokinase family.</text>
</comment>
<dbReference type="EMBL" id="CP002116">
    <property type="protein sequence ID" value="ADK81278.1"/>
    <property type="molecule type" value="Genomic_DNA"/>
</dbReference>
<dbReference type="Gene3D" id="3.30.420.40">
    <property type="match status" value="2"/>
</dbReference>
<dbReference type="PROSITE" id="PS01076">
    <property type="entry name" value="ACETATE_KINASE_2"/>
    <property type="match status" value="1"/>
</dbReference>
<dbReference type="HOGENOM" id="CLU_020352_0_1_12"/>
<dbReference type="PANTHER" id="PTHR21060">
    <property type="entry name" value="ACETATE KINASE"/>
    <property type="match status" value="1"/>
</dbReference>
<dbReference type="InterPro" id="IPR000890">
    <property type="entry name" value="Aliphatic_acid_kin_short-chain"/>
</dbReference>
<feature type="binding site" evidence="6">
    <location>
        <begin position="283"/>
        <end position="285"/>
    </location>
    <ligand>
        <name>ATP</name>
        <dbReference type="ChEBI" id="CHEBI:30616"/>
    </ligand>
</feature>
<organism evidence="8 9">
    <name type="scientific">Sediminispirochaeta smaragdinae (strain DSM 11293 / JCM 15392 / SEBR 4228)</name>
    <name type="common">Spirochaeta smaragdinae</name>
    <dbReference type="NCBI Taxonomy" id="573413"/>
    <lineage>
        <taxon>Bacteria</taxon>
        <taxon>Pseudomonadati</taxon>
        <taxon>Spirochaetota</taxon>
        <taxon>Spirochaetia</taxon>
        <taxon>Spirochaetales</taxon>
        <taxon>Spirochaetaceae</taxon>
        <taxon>Sediminispirochaeta</taxon>
    </lineage>
</organism>
<dbReference type="InterPro" id="IPR023865">
    <property type="entry name" value="Aliphatic_acid_kinase_CS"/>
</dbReference>
<evidence type="ECO:0000256" key="4">
    <source>
        <dbReference type="ARBA" id="ARBA00022777"/>
    </source>
</evidence>
<dbReference type="PRINTS" id="PR00471">
    <property type="entry name" value="ACETATEKNASE"/>
</dbReference>
<reference evidence="8 9" key="1">
    <citation type="journal article" date="2010" name="Stand. Genomic Sci.">
        <title>Complete genome sequence of Spirochaeta smaragdinae type strain (SEBR 4228).</title>
        <authorList>
            <person name="Mavromatis K."/>
            <person name="Yasawong M."/>
            <person name="Chertkov O."/>
            <person name="Lapidus A."/>
            <person name="Lucas S."/>
            <person name="Nolan M."/>
            <person name="Del Rio T.G."/>
            <person name="Tice H."/>
            <person name="Cheng J.F."/>
            <person name="Pitluck S."/>
            <person name="Liolios K."/>
            <person name="Ivanova N."/>
            <person name="Tapia R."/>
            <person name="Han C."/>
            <person name="Bruce D."/>
            <person name="Goodwin L."/>
            <person name="Pati A."/>
            <person name="Chen A."/>
            <person name="Palaniappan K."/>
            <person name="Land M."/>
            <person name="Hauser L."/>
            <person name="Chang Y.J."/>
            <person name="Jeffries C.D."/>
            <person name="Detter J.C."/>
            <person name="Rohde M."/>
            <person name="Brambilla E."/>
            <person name="Spring S."/>
            <person name="Goker M."/>
            <person name="Sikorski J."/>
            <person name="Woyke T."/>
            <person name="Bristow J."/>
            <person name="Eisen J.A."/>
            <person name="Markowitz V."/>
            <person name="Hugenholtz P."/>
            <person name="Klenk H.P."/>
            <person name="Kyrpides N.C."/>
        </authorList>
    </citation>
    <scope>NUCLEOTIDE SEQUENCE [LARGE SCALE GENOMIC DNA]</scope>
    <source>
        <strain evidence="9">DSM 11293 / JCM 15392 / SEBR 4228</strain>
    </source>
</reference>
<evidence type="ECO:0000256" key="3">
    <source>
        <dbReference type="ARBA" id="ARBA00022741"/>
    </source>
</evidence>
<evidence type="ECO:0000313" key="9">
    <source>
        <dbReference type="Proteomes" id="UP000002318"/>
    </source>
</evidence>
<dbReference type="GO" id="GO:0006085">
    <property type="term" value="P:acetyl-CoA biosynthetic process"/>
    <property type="evidence" value="ECO:0007669"/>
    <property type="project" value="UniProtKB-UniRule"/>
</dbReference>
<evidence type="ECO:0000256" key="7">
    <source>
        <dbReference type="RuleBase" id="RU003835"/>
    </source>
</evidence>
<feature type="site" description="Transition state stabilizer" evidence="6">
    <location>
        <position position="180"/>
    </location>
</feature>
<name>E1R392_SEDSS</name>
<comment type="cofactor">
    <cofactor evidence="6">
        <name>Mg(2+)</name>
        <dbReference type="ChEBI" id="CHEBI:18420"/>
    </cofactor>
    <cofactor evidence="6">
        <name>Mn(2+)</name>
        <dbReference type="ChEBI" id="CHEBI:29035"/>
    </cofactor>
    <text evidence="6">Mg(2+). Can also accept Mn(2+).</text>
</comment>